<dbReference type="RefSeq" id="WP_143342914.1">
    <property type="nucleotide sequence ID" value="NZ_JAGIOO010000001.1"/>
</dbReference>
<name>A0ABS5AQY9_9PSEU</name>
<sequence>MRTTAVLLSATLGATLVFGGGVASAAAPAGFTPLSTTWTSVSEGYLVGDTPCGQSQPCTTLLHTTDAAGTWQPVPVPNLNRADNQYRSDPLLAVESAKRFLVHDLNRVLETRDGGRSWAQLEFDTRAPHTEVQSVAYWRGQVYAVLGTPERVDLFTGRPGTRLTPVPGVGLARPANQVASNLAAGDTLQVSLTNHADGWPPSTWRAEAGTGFVQQPYPCLGRELPFYAPHRPGQPTVLLCHSTSPSGQPGHWSKVLATAPAQGGKVTRANPADDLGVAGTFSVVTDKLALVVASGGGVTIMHRTEDLGRTWTRSFVLDEGFPVRDMTFVNHTTGYLTNGPNLYRSTDAGVSWQRVPIG</sequence>
<feature type="signal peptide" evidence="1">
    <location>
        <begin position="1"/>
        <end position="25"/>
    </location>
</feature>
<accession>A0ABS5AQY9</accession>
<reference evidence="2 3" key="1">
    <citation type="submission" date="2021-03" db="EMBL/GenBank/DDBJ databases">
        <title>Sequencing the genomes of 1000 actinobacteria strains.</title>
        <authorList>
            <person name="Klenk H.-P."/>
        </authorList>
    </citation>
    <scope>NUCLEOTIDE SEQUENCE [LARGE SCALE GENOMIC DNA]</scope>
    <source>
        <strain evidence="2 3">DSM 44580</strain>
    </source>
</reference>
<dbReference type="EMBL" id="JAGIOO010000001">
    <property type="protein sequence ID" value="MBP2478988.1"/>
    <property type="molecule type" value="Genomic_DNA"/>
</dbReference>
<dbReference type="PANTHER" id="PTHR47199:SF2">
    <property type="entry name" value="PHOTOSYSTEM II STABILITY_ASSEMBLY FACTOR HCF136, CHLOROPLASTIC"/>
    <property type="match status" value="1"/>
</dbReference>
<dbReference type="SUPFAM" id="SSF110296">
    <property type="entry name" value="Oligoxyloglucan reducing end-specific cellobiohydrolase"/>
    <property type="match status" value="1"/>
</dbReference>
<dbReference type="PANTHER" id="PTHR47199">
    <property type="entry name" value="PHOTOSYSTEM II STABILITY/ASSEMBLY FACTOR HCF136, CHLOROPLASTIC"/>
    <property type="match status" value="1"/>
</dbReference>
<evidence type="ECO:0000313" key="3">
    <source>
        <dbReference type="Proteomes" id="UP001519363"/>
    </source>
</evidence>
<dbReference type="Proteomes" id="UP001519363">
    <property type="component" value="Unassembled WGS sequence"/>
</dbReference>
<comment type="caution">
    <text evidence="2">The sequence shown here is derived from an EMBL/GenBank/DDBJ whole genome shotgun (WGS) entry which is preliminary data.</text>
</comment>
<proteinExistence type="predicted"/>
<protein>
    <recommendedName>
        <fullName evidence="4">Photosynthesis system II assembly factor Ycf48/Hcf136-like domain-containing protein</fullName>
    </recommendedName>
</protein>
<evidence type="ECO:0008006" key="4">
    <source>
        <dbReference type="Google" id="ProtNLM"/>
    </source>
</evidence>
<keyword evidence="3" id="KW-1185">Reference proteome</keyword>
<evidence type="ECO:0000313" key="2">
    <source>
        <dbReference type="EMBL" id="MBP2478988.1"/>
    </source>
</evidence>
<dbReference type="Gene3D" id="2.130.10.10">
    <property type="entry name" value="YVTN repeat-like/Quinoprotein amine dehydrogenase"/>
    <property type="match status" value="1"/>
</dbReference>
<feature type="chain" id="PRO_5047290754" description="Photosynthesis system II assembly factor Ycf48/Hcf136-like domain-containing protein" evidence="1">
    <location>
        <begin position="26"/>
        <end position="358"/>
    </location>
</feature>
<gene>
    <name evidence="2" type="ORF">JOF53_007860</name>
</gene>
<dbReference type="InterPro" id="IPR015943">
    <property type="entry name" value="WD40/YVTN_repeat-like_dom_sf"/>
</dbReference>
<evidence type="ECO:0000256" key="1">
    <source>
        <dbReference type="SAM" id="SignalP"/>
    </source>
</evidence>
<organism evidence="2 3">
    <name type="scientific">Crossiella equi</name>
    <dbReference type="NCBI Taxonomy" id="130796"/>
    <lineage>
        <taxon>Bacteria</taxon>
        <taxon>Bacillati</taxon>
        <taxon>Actinomycetota</taxon>
        <taxon>Actinomycetes</taxon>
        <taxon>Pseudonocardiales</taxon>
        <taxon>Pseudonocardiaceae</taxon>
        <taxon>Crossiella</taxon>
    </lineage>
</organism>
<keyword evidence="1" id="KW-0732">Signal</keyword>